<dbReference type="InterPro" id="IPR000620">
    <property type="entry name" value="EamA_dom"/>
</dbReference>
<evidence type="ECO:0000256" key="2">
    <source>
        <dbReference type="ARBA" id="ARBA00022475"/>
    </source>
</evidence>
<reference evidence="8 9" key="1">
    <citation type="journal article" date="2018" name="Int. J. Syst. Evol. Microbiol.">
        <title>Zhouia spongiae sp. nov., isolated from a marine sponge.</title>
        <authorList>
            <person name="Zhuang L."/>
            <person name="Lin B."/>
            <person name="Qin F."/>
            <person name="Luo L."/>
        </authorList>
    </citation>
    <scope>NUCLEOTIDE SEQUENCE [LARGE SCALE GENOMIC DNA]</scope>
    <source>
        <strain evidence="8 9">HN-Y44</strain>
    </source>
</reference>
<feature type="transmembrane region" description="Helical" evidence="6">
    <location>
        <begin position="71"/>
        <end position="91"/>
    </location>
</feature>
<evidence type="ECO:0000259" key="7">
    <source>
        <dbReference type="Pfam" id="PF00892"/>
    </source>
</evidence>
<dbReference type="Pfam" id="PF00892">
    <property type="entry name" value="EamA"/>
    <property type="match status" value="2"/>
</dbReference>
<dbReference type="InterPro" id="IPR037185">
    <property type="entry name" value="EmrE-like"/>
</dbReference>
<protein>
    <submittedName>
        <fullName evidence="8">DMT family transporter</fullName>
    </submittedName>
</protein>
<dbReference type="InterPro" id="IPR050638">
    <property type="entry name" value="AA-Vitamin_Transporters"/>
</dbReference>
<organism evidence="8 9">
    <name type="scientific">Zhouia spongiae</name>
    <dbReference type="NCBI Taxonomy" id="2202721"/>
    <lineage>
        <taxon>Bacteria</taxon>
        <taxon>Pseudomonadati</taxon>
        <taxon>Bacteroidota</taxon>
        <taxon>Flavobacteriia</taxon>
        <taxon>Flavobacteriales</taxon>
        <taxon>Flavobacteriaceae</taxon>
        <taxon>Zhouia</taxon>
    </lineage>
</organism>
<evidence type="ECO:0000256" key="1">
    <source>
        <dbReference type="ARBA" id="ARBA00004651"/>
    </source>
</evidence>
<dbReference type="Gene3D" id="1.10.3730.20">
    <property type="match status" value="1"/>
</dbReference>
<keyword evidence="2" id="KW-1003">Cell membrane</keyword>
<evidence type="ECO:0000313" key="8">
    <source>
        <dbReference type="EMBL" id="UNY98113.1"/>
    </source>
</evidence>
<evidence type="ECO:0000256" key="6">
    <source>
        <dbReference type="SAM" id="Phobius"/>
    </source>
</evidence>
<proteinExistence type="predicted"/>
<sequence>MFKNNNTCLAVFTGIIGVVFFSAKAVMVKLAYQYDVSPVNLLMFRMLFALPFYIVILFITRKKSEEHGLGVKDFIWLLFFGFIGYYLASYFDFLGLQYIKASIERVILFIYPTIVVILSAVFLKRKVGPVQILAIAITYVGVLVAFWDEFRIEGSEFLTGAGLIFLSALTYASYLTGSDFLIPKFGVLRFTSYAMIIACISVVTHCSLSEEASLSGYHANVYWLGLAMAFLSTVIPSFMVSYSIKEIGASNFSVLGSLGPVSTIILASIFLDEKFTILQMGGTIIVIFGVVVISLQKRRKHT</sequence>
<evidence type="ECO:0000313" key="9">
    <source>
        <dbReference type="Proteomes" id="UP000829476"/>
    </source>
</evidence>
<dbReference type="Proteomes" id="UP000829476">
    <property type="component" value="Chromosome"/>
</dbReference>
<dbReference type="PANTHER" id="PTHR32322:SF18">
    <property type="entry name" value="S-ADENOSYLMETHIONINE_S-ADENOSYLHOMOCYSTEINE TRANSPORTER"/>
    <property type="match status" value="1"/>
</dbReference>
<keyword evidence="3 6" id="KW-0812">Transmembrane</keyword>
<feature type="transmembrane region" description="Helical" evidence="6">
    <location>
        <begin position="159"/>
        <end position="175"/>
    </location>
</feature>
<dbReference type="EMBL" id="CP094326">
    <property type="protein sequence ID" value="UNY98113.1"/>
    <property type="molecule type" value="Genomic_DNA"/>
</dbReference>
<name>A0ABY3YKI8_9FLAO</name>
<feature type="transmembrane region" description="Helical" evidence="6">
    <location>
        <begin position="41"/>
        <end position="59"/>
    </location>
</feature>
<comment type="subcellular location">
    <subcellularLocation>
        <location evidence="1">Cell membrane</location>
        <topology evidence="1">Multi-pass membrane protein</topology>
    </subcellularLocation>
</comment>
<keyword evidence="4 6" id="KW-1133">Transmembrane helix</keyword>
<feature type="transmembrane region" description="Helical" evidence="6">
    <location>
        <begin position="277"/>
        <end position="295"/>
    </location>
</feature>
<dbReference type="PANTHER" id="PTHR32322">
    <property type="entry name" value="INNER MEMBRANE TRANSPORTER"/>
    <property type="match status" value="1"/>
</dbReference>
<dbReference type="RefSeq" id="WP_242936523.1">
    <property type="nucleotide sequence ID" value="NZ_CP094326.1"/>
</dbReference>
<gene>
    <name evidence="8" type="ORF">MQE36_13590</name>
</gene>
<feature type="transmembrane region" description="Helical" evidence="6">
    <location>
        <begin position="252"/>
        <end position="271"/>
    </location>
</feature>
<feature type="domain" description="EamA" evidence="7">
    <location>
        <begin position="10"/>
        <end position="146"/>
    </location>
</feature>
<feature type="transmembrane region" description="Helical" evidence="6">
    <location>
        <begin position="103"/>
        <end position="123"/>
    </location>
</feature>
<keyword evidence="9" id="KW-1185">Reference proteome</keyword>
<evidence type="ECO:0000256" key="3">
    <source>
        <dbReference type="ARBA" id="ARBA00022692"/>
    </source>
</evidence>
<evidence type="ECO:0000256" key="4">
    <source>
        <dbReference type="ARBA" id="ARBA00022989"/>
    </source>
</evidence>
<dbReference type="SUPFAM" id="SSF103481">
    <property type="entry name" value="Multidrug resistance efflux transporter EmrE"/>
    <property type="match status" value="2"/>
</dbReference>
<feature type="transmembrane region" description="Helical" evidence="6">
    <location>
        <begin position="130"/>
        <end position="147"/>
    </location>
</feature>
<feature type="transmembrane region" description="Helical" evidence="6">
    <location>
        <begin position="220"/>
        <end position="240"/>
    </location>
</feature>
<evidence type="ECO:0000256" key="5">
    <source>
        <dbReference type="ARBA" id="ARBA00023136"/>
    </source>
</evidence>
<feature type="domain" description="EamA" evidence="7">
    <location>
        <begin position="159"/>
        <end position="294"/>
    </location>
</feature>
<feature type="transmembrane region" description="Helical" evidence="6">
    <location>
        <begin position="187"/>
        <end position="208"/>
    </location>
</feature>
<accession>A0ABY3YKI8</accession>
<keyword evidence="5 6" id="KW-0472">Membrane</keyword>